<dbReference type="EMBL" id="PGOL01004620">
    <property type="protein sequence ID" value="PKI37001.1"/>
    <property type="molecule type" value="Genomic_DNA"/>
</dbReference>
<dbReference type="AlphaFoldDB" id="A0A2I0HZ74"/>
<proteinExistence type="predicted"/>
<comment type="caution">
    <text evidence="1">The sequence shown here is derived from an EMBL/GenBank/DDBJ whole genome shotgun (WGS) entry which is preliminary data.</text>
</comment>
<evidence type="ECO:0000313" key="2">
    <source>
        <dbReference type="Proteomes" id="UP000233551"/>
    </source>
</evidence>
<evidence type="ECO:0000313" key="1">
    <source>
        <dbReference type="EMBL" id="PKI37001.1"/>
    </source>
</evidence>
<accession>A0A2I0HZ74</accession>
<dbReference type="Proteomes" id="UP000233551">
    <property type="component" value="Unassembled WGS sequence"/>
</dbReference>
<organism evidence="1 2">
    <name type="scientific">Punica granatum</name>
    <name type="common">Pomegranate</name>
    <dbReference type="NCBI Taxonomy" id="22663"/>
    <lineage>
        <taxon>Eukaryota</taxon>
        <taxon>Viridiplantae</taxon>
        <taxon>Streptophyta</taxon>
        <taxon>Embryophyta</taxon>
        <taxon>Tracheophyta</taxon>
        <taxon>Spermatophyta</taxon>
        <taxon>Magnoliopsida</taxon>
        <taxon>eudicotyledons</taxon>
        <taxon>Gunneridae</taxon>
        <taxon>Pentapetalae</taxon>
        <taxon>rosids</taxon>
        <taxon>malvids</taxon>
        <taxon>Myrtales</taxon>
        <taxon>Lythraceae</taxon>
        <taxon>Punica</taxon>
    </lineage>
</organism>
<name>A0A2I0HZ74_PUNGR</name>
<gene>
    <name evidence="1" type="ORF">CRG98_042623</name>
</gene>
<sequence>MATTKLVGKAWKQATSAYRRELGLAWLVVPAHSISPACWPDLKNSWAGRPAEPPSLVSVRRTGQPRNRLVGMATLSFQRLAYFSLLARNDLLQLALRFTHLA</sequence>
<reference evidence="1 2" key="1">
    <citation type="submission" date="2017-11" db="EMBL/GenBank/DDBJ databases">
        <title>De-novo sequencing of pomegranate (Punica granatum L.) genome.</title>
        <authorList>
            <person name="Akparov Z."/>
            <person name="Amiraslanov A."/>
            <person name="Hajiyeva S."/>
            <person name="Abbasov M."/>
            <person name="Kaur K."/>
            <person name="Hamwieh A."/>
            <person name="Solovyev V."/>
            <person name="Salamov A."/>
            <person name="Braich B."/>
            <person name="Kosarev P."/>
            <person name="Mahmoud A."/>
            <person name="Hajiyev E."/>
            <person name="Babayeva S."/>
            <person name="Izzatullayeva V."/>
            <person name="Mammadov A."/>
            <person name="Mammadov A."/>
            <person name="Sharifova S."/>
            <person name="Ojaghi J."/>
            <person name="Eynullazada K."/>
            <person name="Bayramov B."/>
            <person name="Abdulazimova A."/>
            <person name="Shahmuradov I."/>
        </authorList>
    </citation>
    <scope>NUCLEOTIDE SEQUENCE [LARGE SCALE GENOMIC DNA]</scope>
    <source>
        <strain evidence="2">cv. AG2017</strain>
        <tissue evidence="1">Leaf</tissue>
    </source>
</reference>
<keyword evidence="2" id="KW-1185">Reference proteome</keyword>
<protein>
    <submittedName>
        <fullName evidence="1">Uncharacterized protein</fullName>
    </submittedName>
</protein>